<accession>A0ABU5ZMA1</accession>
<feature type="transmembrane region" description="Helical" evidence="2">
    <location>
        <begin position="86"/>
        <end position="108"/>
    </location>
</feature>
<evidence type="ECO:0000313" key="3">
    <source>
        <dbReference type="EMBL" id="MEB3102411.1"/>
    </source>
</evidence>
<protein>
    <submittedName>
        <fullName evidence="3">DUF4190 domain-containing protein</fullName>
    </submittedName>
</protein>
<gene>
    <name evidence="3" type="ORF">VF724_12140</name>
</gene>
<name>A0ABU5ZMA1_9BACL</name>
<comment type="caution">
    <text evidence="3">The sequence shown here is derived from an EMBL/GenBank/DDBJ whole genome shotgun (WGS) entry which is preliminary data.</text>
</comment>
<proteinExistence type="predicted"/>
<feature type="region of interest" description="Disordered" evidence="1">
    <location>
        <begin position="1"/>
        <end position="35"/>
    </location>
</feature>
<keyword evidence="4" id="KW-1185">Reference proteome</keyword>
<organism evidence="3 4">
    <name type="scientific">Ferviditalea candida</name>
    <dbReference type="NCBI Taxonomy" id="3108399"/>
    <lineage>
        <taxon>Bacteria</taxon>
        <taxon>Bacillati</taxon>
        <taxon>Bacillota</taxon>
        <taxon>Bacilli</taxon>
        <taxon>Bacillales</taxon>
        <taxon>Paenibacillaceae</taxon>
        <taxon>Ferviditalea</taxon>
    </lineage>
</organism>
<keyword evidence="2" id="KW-0472">Membrane</keyword>
<evidence type="ECO:0000256" key="1">
    <source>
        <dbReference type="SAM" id="MobiDB-lite"/>
    </source>
</evidence>
<dbReference type="Proteomes" id="UP001310386">
    <property type="component" value="Unassembled WGS sequence"/>
</dbReference>
<dbReference type="RefSeq" id="WP_371754534.1">
    <property type="nucleotide sequence ID" value="NZ_JAYJLD010000017.1"/>
</dbReference>
<feature type="transmembrane region" description="Helical" evidence="2">
    <location>
        <begin position="42"/>
        <end position="74"/>
    </location>
</feature>
<dbReference type="EMBL" id="JAYJLD010000017">
    <property type="protein sequence ID" value="MEB3102411.1"/>
    <property type="molecule type" value="Genomic_DNA"/>
</dbReference>
<reference evidence="3" key="1">
    <citation type="submission" date="2023-12" db="EMBL/GenBank/DDBJ databases">
        <title>Fervidustalea candida gen. nov., sp. nov., a novel member of the family Paenibacillaceae isolated from a geothermal area.</title>
        <authorList>
            <person name="Li W.-J."/>
            <person name="Jiao J.-Y."/>
            <person name="Chen Y."/>
        </authorList>
    </citation>
    <scope>NUCLEOTIDE SEQUENCE</scope>
    <source>
        <strain evidence="3">SYSU GA230002</strain>
    </source>
</reference>
<keyword evidence="2" id="KW-0812">Transmembrane</keyword>
<keyword evidence="2" id="KW-1133">Transmembrane helix</keyword>
<evidence type="ECO:0000256" key="2">
    <source>
        <dbReference type="SAM" id="Phobius"/>
    </source>
</evidence>
<evidence type="ECO:0000313" key="4">
    <source>
        <dbReference type="Proteomes" id="UP001310386"/>
    </source>
</evidence>
<sequence>MTDFQQSFQGAAESLDSTDSLNTQWPNQKESRSPSSLATASFVLGLISCILNAMLLTSPVGAILSLLGLIFGWVSIRREKQGYPGLVLSLFSILVMMIWVLTVVAILLNDPTFTLSL</sequence>